<evidence type="ECO:0000313" key="1">
    <source>
        <dbReference type="EMBL" id="KAI4870549.1"/>
    </source>
</evidence>
<keyword evidence="2" id="KW-1185">Reference proteome</keyword>
<accession>A0ACB9ZFN7</accession>
<organism evidence="1 2">
    <name type="scientific">Hypoxylon rubiginosum</name>
    <dbReference type="NCBI Taxonomy" id="110542"/>
    <lineage>
        <taxon>Eukaryota</taxon>
        <taxon>Fungi</taxon>
        <taxon>Dikarya</taxon>
        <taxon>Ascomycota</taxon>
        <taxon>Pezizomycotina</taxon>
        <taxon>Sordariomycetes</taxon>
        <taxon>Xylariomycetidae</taxon>
        <taxon>Xylariales</taxon>
        <taxon>Hypoxylaceae</taxon>
        <taxon>Hypoxylon</taxon>
    </lineage>
</organism>
<dbReference type="Proteomes" id="UP001497700">
    <property type="component" value="Unassembled WGS sequence"/>
</dbReference>
<proteinExistence type="predicted"/>
<comment type="caution">
    <text evidence="1">The sequence shown here is derived from an EMBL/GenBank/DDBJ whole genome shotgun (WGS) entry which is preliminary data.</text>
</comment>
<dbReference type="EMBL" id="MU393423">
    <property type="protein sequence ID" value="KAI4870549.1"/>
    <property type="molecule type" value="Genomic_DNA"/>
</dbReference>
<protein>
    <submittedName>
        <fullName evidence="1">Uncharacterized protein</fullName>
    </submittedName>
</protein>
<sequence>MASLDIENTSNTLITNLPIRPRAMSFTLFRMLPAELRIQIWEYALDEAYMVDLPPAGIRGVVFPSMDGYPTFIHMGYCVLSQVPQLFYVSHESRQITLERRTRCKPVERRWFFTSPSGSDIVIDIFGLHNSGLCANGDPRSLRTFVFFDRLSLRDRLADIHRLRSNRDTKKYRLSTATFRQGHHQGMVRRVTRLDTLIRELESQIELDIESCVRDCLRLRQKYHLDKVERWILLLKDRHNDTELQYSNLVFIDRSEVAPNFWQRQEDNKNSEDPKARAMAMEAEKLEIAKD</sequence>
<name>A0ACB9ZFN7_9PEZI</name>
<evidence type="ECO:0000313" key="2">
    <source>
        <dbReference type="Proteomes" id="UP001497700"/>
    </source>
</evidence>
<gene>
    <name evidence="1" type="ORF">F4820DRAFT_468129</name>
</gene>
<reference evidence="1 2" key="1">
    <citation type="journal article" date="2022" name="New Phytol.">
        <title>Ecological generalism drives hyperdiversity of secondary metabolite gene clusters in xylarialean endophytes.</title>
        <authorList>
            <person name="Franco M.E.E."/>
            <person name="Wisecaver J.H."/>
            <person name="Arnold A.E."/>
            <person name="Ju Y.M."/>
            <person name="Slot J.C."/>
            <person name="Ahrendt S."/>
            <person name="Moore L.P."/>
            <person name="Eastman K.E."/>
            <person name="Scott K."/>
            <person name="Konkel Z."/>
            <person name="Mondo S.J."/>
            <person name="Kuo A."/>
            <person name="Hayes R.D."/>
            <person name="Haridas S."/>
            <person name="Andreopoulos B."/>
            <person name="Riley R."/>
            <person name="LaButti K."/>
            <person name="Pangilinan J."/>
            <person name="Lipzen A."/>
            <person name="Amirebrahimi M."/>
            <person name="Yan J."/>
            <person name="Adam C."/>
            <person name="Keymanesh K."/>
            <person name="Ng V."/>
            <person name="Louie K."/>
            <person name="Northen T."/>
            <person name="Drula E."/>
            <person name="Henrissat B."/>
            <person name="Hsieh H.M."/>
            <person name="Youens-Clark K."/>
            <person name="Lutzoni F."/>
            <person name="Miadlikowska J."/>
            <person name="Eastwood D.C."/>
            <person name="Hamelin R.C."/>
            <person name="Grigoriev I.V."/>
            <person name="U'Ren J.M."/>
        </authorList>
    </citation>
    <scope>NUCLEOTIDE SEQUENCE [LARGE SCALE GENOMIC DNA]</scope>
    <source>
        <strain evidence="1 2">CBS 119005</strain>
    </source>
</reference>